<feature type="compositionally biased region" description="Basic and acidic residues" evidence="1">
    <location>
        <begin position="68"/>
        <end position="84"/>
    </location>
</feature>
<proteinExistence type="predicted"/>
<feature type="region of interest" description="Disordered" evidence="1">
    <location>
        <begin position="68"/>
        <end position="96"/>
    </location>
</feature>
<feature type="region of interest" description="Disordered" evidence="1">
    <location>
        <begin position="1"/>
        <end position="44"/>
    </location>
</feature>
<keyword evidence="3" id="KW-1185">Reference proteome</keyword>
<evidence type="ECO:0000313" key="2">
    <source>
        <dbReference type="EMBL" id="KAL1533417.1"/>
    </source>
</evidence>
<dbReference type="Proteomes" id="UP001567538">
    <property type="component" value="Unassembled WGS sequence"/>
</dbReference>
<dbReference type="EMBL" id="JBEAFC010000014">
    <property type="protein sequence ID" value="KAL1533417.1"/>
    <property type="molecule type" value="Genomic_DNA"/>
</dbReference>
<sequence length="96" mass="10455">MFPGKASDGPLMSSRFSSLGEVQSSVSSSRDVYHSGSEDLGRKMLTELLPKESSRIYSSRLLDNQYTEHAESSIVQDEKDKPVSLDRGGASKAEGE</sequence>
<organism evidence="2 3">
    <name type="scientific">Salvia divinorum</name>
    <name type="common">Maria pastora</name>
    <name type="synonym">Diviner's sage</name>
    <dbReference type="NCBI Taxonomy" id="28513"/>
    <lineage>
        <taxon>Eukaryota</taxon>
        <taxon>Viridiplantae</taxon>
        <taxon>Streptophyta</taxon>
        <taxon>Embryophyta</taxon>
        <taxon>Tracheophyta</taxon>
        <taxon>Spermatophyta</taxon>
        <taxon>Magnoliopsida</taxon>
        <taxon>eudicotyledons</taxon>
        <taxon>Gunneridae</taxon>
        <taxon>Pentapetalae</taxon>
        <taxon>asterids</taxon>
        <taxon>lamiids</taxon>
        <taxon>Lamiales</taxon>
        <taxon>Lamiaceae</taxon>
        <taxon>Nepetoideae</taxon>
        <taxon>Mentheae</taxon>
        <taxon>Salviinae</taxon>
        <taxon>Salvia</taxon>
        <taxon>Salvia subgen. Calosphace</taxon>
    </lineage>
</organism>
<evidence type="ECO:0000256" key="1">
    <source>
        <dbReference type="SAM" id="MobiDB-lite"/>
    </source>
</evidence>
<feature type="compositionally biased region" description="Low complexity" evidence="1">
    <location>
        <begin position="17"/>
        <end position="30"/>
    </location>
</feature>
<feature type="compositionally biased region" description="Basic and acidic residues" evidence="1">
    <location>
        <begin position="31"/>
        <end position="44"/>
    </location>
</feature>
<reference evidence="2 3" key="1">
    <citation type="submission" date="2024-06" db="EMBL/GenBank/DDBJ databases">
        <title>A chromosome level genome sequence of Diviner's sage (Salvia divinorum).</title>
        <authorList>
            <person name="Ford S.A."/>
            <person name="Ro D.-K."/>
            <person name="Ness R.W."/>
            <person name="Phillips M.A."/>
        </authorList>
    </citation>
    <scope>NUCLEOTIDE SEQUENCE [LARGE SCALE GENOMIC DNA]</scope>
    <source>
        <strain evidence="2">SAF-2024a</strain>
        <tissue evidence="2">Leaf</tissue>
    </source>
</reference>
<comment type="caution">
    <text evidence="2">The sequence shown here is derived from an EMBL/GenBank/DDBJ whole genome shotgun (WGS) entry which is preliminary data.</text>
</comment>
<evidence type="ECO:0000313" key="3">
    <source>
        <dbReference type="Proteomes" id="UP001567538"/>
    </source>
</evidence>
<protein>
    <submittedName>
        <fullName evidence="2">Polyadenylate-binding protein-interacting protein 3</fullName>
    </submittedName>
</protein>
<dbReference type="AlphaFoldDB" id="A0ABD1FP42"/>
<accession>A0ABD1FP42</accession>
<name>A0ABD1FP42_SALDI</name>
<gene>
    <name evidence="2" type="primary">CID3</name>
    <name evidence="2" type="ORF">AAHA92_33302</name>
</gene>